<evidence type="ECO:0000313" key="3">
    <source>
        <dbReference type="Proteomes" id="UP000647017"/>
    </source>
</evidence>
<evidence type="ECO:0000256" key="1">
    <source>
        <dbReference type="SAM" id="MobiDB-lite"/>
    </source>
</evidence>
<gene>
    <name evidence="2" type="ORF">Van01_00850</name>
</gene>
<accession>A0ABQ4HMK4</accession>
<reference evidence="2 3" key="1">
    <citation type="submission" date="2021-01" db="EMBL/GenBank/DDBJ databases">
        <title>Whole genome shotgun sequence of Verrucosispora andamanensis NBRC 109075.</title>
        <authorList>
            <person name="Komaki H."/>
            <person name="Tamura T."/>
        </authorList>
    </citation>
    <scope>NUCLEOTIDE SEQUENCE [LARGE SCALE GENOMIC DNA]</scope>
    <source>
        <strain evidence="2 3">NBRC 109075</strain>
    </source>
</reference>
<protein>
    <submittedName>
        <fullName evidence="2">Uncharacterized protein</fullName>
    </submittedName>
</protein>
<keyword evidence="3" id="KW-1185">Reference proteome</keyword>
<feature type="compositionally biased region" description="Low complexity" evidence="1">
    <location>
        <begin position="14"/>
        <end position="29"/>
    </location>
</feature>
<name>A0ABQ4HMK4_9ACTN</name>
<organism evidence="2 3">
    <name type="scientific">Micromonospora andamanensis</name>
    <dbReference type="NCBI Taxonomy" id="1287068"/>
    <lineage>
        <taxon>Bacteria</taxon>
        <taxon>Bacillati</taxon>
        <taxon>Actinomycetota</taxon>
        <taxon>Actinomycetes</taxon>
        <taxon>Micromonosporales</taxon>
        <taxon>Micromonosporaceae</taxon>
        <taxon>Micromonospora</taxon>
    </lineage>
</organism>
<sequence>MIRQSEGPAATPRPVASEGPPGVSGPPVAAGVPVATGPVERMCPSTPASNATVFLGMITPAGRVAYVTPALPAEVAVAAAAEAEVPVEARYRLAGPCVTSRCGFWTGDHCGLGERLVTSYAQTVGEPEVELPRCAIRRTCRWFAEQGPPACVACAHVVTDAR</sequence>
<dbReference type="Proteomes" id="UP000647017">
    <property type="component" value="Unassembled WGS sequence"/>
</dbReference>
<comment type="caution">
    <text evidence="2">The sequence shown here is derived from an EMBL/GenBank/DDBJ whole genome shotgun (WGS) entry which is preliminary data.</text>
</comment>
<proteinExistence type="predicted"/>
<feature type="region of interest" description="Disordered" evidence="1">
    <location>
        <begin position="1"/>
        <end position="29"/>
    </location>
</feature>
<evidence type="ECO:0000313" key="2">
    <source>
        <dbReference type="EMBL" id="GIJ06871.1"/>
    </source>
</evidence>
<dbReference type="EMBL" id="BOOZ01000001">
    <property type="protein sequence ID" value="GIJ06871.1"/>
    <property type="molecule type" value="Genomic_DNA"/>
</dbReference>